<reference evidence="5 6" key="1">
    <citation type="submission" date="2012-02" db="EMBL/GenBank/DDBJ databases">
        <title>Improved High-Quality Draft genome of Joostella marina DSM 19592.</title>
        <authorList>
            <consortium name="US DOE Joint Genome Institute (JGI-PGF)"/>
            <person name="Lucas S."/>
            <person name="Copeland A."/>
            <person name="Lapidus A."/>
            <person name="Bruce D."/>
            <person name="Goodwin L."/>
            <person name="Pitluck S."/>
            <person name="Peters L."/>
            <person name="Chertkov O."/>
            <person name="Ovchinnikova G."/>
            <person name="Kyrpides N."/>
            <person name="Mavromatis K."/>
            <person name="Detter J.C."/>
            <person name="Han C."/>
            <person name="Land M."/>
            <person name="Hauser L."/>
            <person name="Markowitz V."/>
            <person name="Cheng J.-F."/>
            <person name="Hugenholtz P."/>
            <person name="Woyke T."/>
            <person name="Wu D."/>
            <person name="Tindall B."/>
            <person name="Brambilla E."/>
            <person name="Klenk H.-P."/>
            <person name="Eisen J.A."/>
        </authorList>
    </citation>
    <scope>NUCLEOTIDE SEQUENCE [LARGE SCALE GENOMIC DNA]</scope>
    <source>
        <strain evidence="5 6">DSM 19592</strain>
    </source>
</reference>
<dbReference type="AlphaFoldDB" id="I3C0F0"/>
<organism evidence="5 6">
    <name type="scientific">Galbibacter orientalis DSM 19592</name>
    <dbReference type="NCBI Taxonomy" id="926559"/>
    <lineage>
        <taxon>Bacteria</taxon>
        <taxon>Pseudomonadati</taxon>
        <taxon>Bacteroidota</taxon>
        <taxon>Flavobacteriia</taxon>
        <taxon>Flavobacteriales</taxon>
        <taxon>Flavobacteriaceae</taxon>
        <taxon>Galbibacter</taxon>
    </lineage>
</organism>
<dbReference type="InterPro" id="IPR018060">
    <property type="entry name" value="HTH_AraC"/>
</dbReference>
<evidence type="ECO:0000313" key="6">
    <source>
        <dbReference type="Proteomes" id="UP000004690"/>
    </source>
</evidence>
<keyword evidence="3" id="KW-0804">Transcription</keyword>
<dbReference type="Gene3D" id="1.10.10.60">
    <property type="entry name" value="Homeodomain-like"/>
    <property type="match status" value="1"/>
</dbReference>
<evidence type="ECO:0000256" key="1">
    <source>
        <dbReference type="ARBA" id="ARBA00023015"/>
    </source>
</evidence>
<dbReference type="EMBL" id="JH651380">
    <property type="protein sequence ID" value="EIJ37093.1"/>
    <property type="molecule type" value="Genomic_DNA"/>
</dbReference>
<proteinExistence type="predicted"/>
<keyword evidence="2 5" id="KW-0238">DNA-binding</keyword>
<dbReference type="RefSeq" id="WP_008615723.1">
    <property type="nucleotide sequence ID" value="NZ_JH651380.1"/>
</dbReference>
<dbReference type="Proteomes" id="UP000004690">
    <property type="component" value="Unassembled WGS sequence"/>
</dbReference>
<dbReference type="PROSITE" id="PS01124">
    <property type="entry name" value="HTH_ARAC_FAMILY_2"/>
    <property type="match status" value="1"/>
</dbReference>
<evidence type="ECO:0000256" key="3">
    <source>
        <dbReference type="ARBA" id="ARBA00023163"/>
    </source>
</evidence>
<feature type="domain" description="HTH araC/xylS-type" evidence="4">
    <location>
        <begin position="191"/>
        <end position="289"/>
    </location>
</feature>
<dbReference type="PRINTS" id="PR00032">
    <property type="entry name" value="HTHARAC"/>
</dbReference>
<evidence type="ECO:0000313" key="5">
    <source>
        <dbReference type="EMBL" id="EIJ37093.1"/>
    </source>
</evidence>
<dbReference type="InterPro" id="IPR020449">
    <property type="entry name" value="Tscrpt_reg_AraC-type_HTH"/>
</dbReference>
<dbReference type="SMART" id="SM00342">
    <property type="entry name" value="HTH_ARAC"/>
    <property type="match status" value="1"/>
</dbReference>
<dbReference type="PANTHER" id="PTHR43280">
    <property type="entry name" value="ARAC-FAMILY TRANSCRIPTIONAL REGULATOR"/>
    <property type="match status" value="1"/>
</dbReference>
<dbReference type="eggNOG" id="COG2207">
    <property type="taxonomic scope" value="Bacteria"/>
</dbReference>
<evidence type="ECO:0000259" key="4">
    <source>
        <dbReference type="PROSITE" id="PS01124"/>
    </source>
</evidence>
<dbReference type="GO" id="GO:0043565">
    <property type="term" value="F:sequence-specific DNA binding"/>
    <property type="evidence" value="ECO:0007669"/>
    <property type="project" value="InterPro"/>
</dbReference>
<accession>I3C0F0</accession>
<dbReference type="Pfam" id="PF02311">
    <property type="entry name" value="AraC_binding"/>
    <property type="match status" value="1"/>
</dbReference>
<dbReference type="InterPro" id="IPR003313">
    <property type="entry name" value="AraC-bd"/>
</dbReference>
<dbReference type="InterPro" id="IPR037923">
    <property type="entry name" value="HTH-like"/>
</dbReference>
<dbReference type="InterPro" id="IPR014710">
    <property type="entry name" value="RmlC-like_jellyroll"/>
</dbReference>
<sequence length="290" mass="34320">MNEIPIIDIHQVEKTENATNFHINSLNKHLKENEEKFAASHKHNFFICVLFTKGSGNHQIDFHTYAIQPGSVFFIKPGQTHHWEFKTQPEGYIFLHTQDFYENPYLKEKLNQFPFYNSTKNPPLLILSQQEIDDIRPLYEELMREYNNNSSFKNLKIFSLITHMYIELSRIYIPSEKKMRIVTPIHMEIITKLESILEAHYKNEKLPKFYASKLFVSTKHLNRIIKTSLNKTTTDLITDRVVLEAKRLMVHSKNSLTTISHELGYQDYAYFSRVFKRKTGISPKKFIKVM</sequence>
<name>I3C0F0_9FLAO</name>
<dbReference type="PANTHER" id="PTHR43280:SF32">
    <property type="entry name" value="TRANSCRIPTIONAL REGULATORY PROTEIN"/>
    <property type="match status" value="1"/>
</dbReference>
<protein>
    <submittedName>
        <fullName evidence="5">DNA-binding domain-containing protein, AraC-type</fullName>
    </submittedName>
</protein>
<dbReference type="Pfam" id="PF12833">
    <property type="entry name" value="HTH_18"/>
    <property type="match status" value="1"/>
</dbReference>
<gene>
    <name evidence="5" type="ORF">JoomaDRAFT_0026</name>
</gene>
<dbReference type="SUPFAM" id="SSF46689">
    <property type="entry name" value="Homeodomain-like"/>
    <property type="match status" value="1"/>
</dbReference>
<dbReference type="InterPro" id="IPR009057">
    <property type="entry name" value="Homeodomain-like_sf"/>
</dbReference>
<keyword evidence="6" id="KW-1185">Reference proteome</keyword>
<dbReference type="Gene3D" id="2.60.120.10">
    <property type="entry name" value="Jelly Rolls"/>
    <property type="match status" value="1"/>
</dbReference>
<dbReference type="STRING" id="926559.JoomaDRAFT_0026"/>
<keyword evidence="1" id="KW-0805">Transcription regulation</keyword>
<dbReference type="HOGENOM" id="CLU_000445_88_2_10"/>
<dbReference type="OrthoDB" id="1096411at2"/>
<dbReference type="SUPFAM" id="SSF51215">
    <property type="entry name" value="Regulatory protein AraC"/>
    <property type="match status" value="1"/>
</dbReference>
<evidence type="ECO:0000256" key="2">
    <source>
        <dbReference type="ARBA" id="ARBA00023125"/>
    </source>
</evidence>
<dbReference type="GO" id="GO:0003700">
    <property type="term" value="F:DNA-binding transcription factor activity"/>
    <property type="evidence" value="ECO:0007669"/>
    <property type="project" value="InterPro"/>
</dbReference>